<organism evidence="1 2">
    <name type="scientific">Luteibaculum oceani</name>
    <dbReference type="NCBI Taxonomy" id="1294296"/>
    <lineage>
        <taxon>Bacteria</taxon>
        <taxon>Pseudomonadati</taxon>
        <taxon>Bacteroidota</taxon>
        <taxon>Flavobacteriia</taxon>
        <taxon>Flavobacteriales</taxon>
        <taxon>Luteibaculaceae</taxon>
        <taxon>Luteibaculum</taxon>
    </lineage>
</organism>
<dbReference type="RefSeq" id="WP_147012497.1">
    <property type="nucleotide sequence ID" value="NZ_VORB01000001.1"/>
</dbReference>
<name>A0A5C6VPN7_9FLAO</name>
<protein>
    <submittedName>
        <fullName evidence="1">Uncharacterized protein</fullName>
    </submittedName>
</protein>
<evidence type="ECO:0000313" key="1">
    <source>
        <dbReference type="EMBL" id="TXC85248.1"/>
    </source>
</evidence>
<gene>
    <name evidence="1" type="ORF">FRX97_01090</name>
</gene>
<reference evidence="1 2" key="1">
    <citation type="submission" date="2019-08" db="EMBL/GenBank/DDBJ databases">
        <title>Genome of Luteibaculum oceani JCM 18817.</title>
        <authorList>
            <person name="Bowman J.P."/>
        </authorList>
    </citation>
    <scope>NUCLEOTIDE SEQUENCE [LARGE SCALE GENOMIC DNA]</scope>
    <source>
        <strain evidence="1 2">JCM 18817</strain>
    </source>
</reference>
<dbReference type="AlphaFoldDB" id="A0A5C6VPN7"/>
<proteinExistence type="predicted"/>
<sequence length="190" mass="21626">MKITTNESKPTPQNQVFIGNDTVNLTRAVVSYYGYDSTDENYFTVILLYNGEDFFPNGEYNDSVSNIADLLWIAISLYDPGLPKPGKYSLMYSTGQGEEYLEFEMARNQDLGVDTTESYYFSDDMVHLEILNLDEQRVDLKVSGTALNTATEETIFLSAAYSGNHHYEDSVASNSWAIRYLDPKLERLRK</sequence>
<keyword evidence="2" id="KW-1185">Reference proteome</keyword>
<accession>A0A5C6VPN7</accession>
<comment type="caution">
    <text evidence="1">The sequence shown here is derived from an EMBL/GenBank/DDBJ whole genome shotgun (WGS) entry which is preliminary data.</text>
</comment>
<dbReference type="EMBL" id="VORB01000001">
    <property type="protein sequence ID" value="TXC85248.1"/>
    <property type="molecule type" value="Genomic_DNA"/>
</dbReference>
<evidence type="ECO:0000313" key="2">
    <source>
        <dbReference type="Proteomes" id="UP000321168"/>
    </source>
</evidence>
<dbReference type="Proteomes" id="UP000321168">
    <property type="component" value="Unassembled WGS sequence"/>
</dbReference>